<dbReference type="GO" id="GO:0005886">
    <property type="term" value="C:plasma membrane"/>
    <property type="evidence" value="ECO:0007669"/>
    <property type="project" value="UniProtKB-SubCell"/>
</dbReference>
<keyword evidence="4 9" id="KW-0812">Transmembrane</keyword>
<dbReference type="EMBL" id="LAOA01000011">
    <property type="protein sequence ID" value="KJV76969.1"/>
    <property type="molecule type" value="Genomic_DNA"/>
</dbReference>
<evidence type="ECO:0000256" key="8">
    <source>
        <dbReference type="SAM" id="MobiDB-lite"/>
    </source>
</evidence>
<feature type="transmembrane region" description="Helical" evidence="9">
    <location>
        <begin position="557"/>
        <end position="581"/>
    </location>
</feature>
<comment type="similarity">
    <text evidence="2">Belongs to the TrbL/VirB6 family.</text>
</comment>
<evidence type="ECO:0000256" key="1">
    <source>
        <dbReference type="ARBA" id="ARBA00004651"/>
    </source>
</evidence>
<comment type="subcellular location">
    <subcellularLocation>
        <location evidence="1">Cell membrane</location>
        <topology evidence="1">Multi-pass membrane protein</topology>
    </subcellularLocation>
</comment>
<sequence length="815" mass="89669">MQWLYQLAKIVILISVFALQIEAIKAIPAVDMINVGDIIPDEVKDVADDIKDGVKKVVDTLSNITCETRGVNNLLFKDEFSHTCTPAPFFSLATSSILGIGTYLPMVLKLNMTNAELFGEQFPGGQCLKKNRADPADPRISFALCNNVKLMVAAATAIGGTVVNAAVAIASGDNVWDAVARAWHIKAEDIFEVYKDKEVGHYDHFVDINLAGSPYIPYKVVRDKDKICVAAWTLLGGYLNVGCKYISEPCSRSIYSNFLNNSSSVSEISKPVCHTGNGNKESKELSDKNRLVECGNMRGCYADAVENSKTLLPITGPIIKCFVQMARKVLGESTVCKLNAKGDEVITNASDVNMISKFSRHMRRAVTAFMCLYIIFWGYNILLSPNEISRKDVINAVLKIVLVTYFSIGISTGDDKKLINGVQSWGMELLRGDVMAEVAAWVMTKSSNEEGKKVSGLCNFQPSDYDSSKHGADARQLLALWDSIDCRLTHYLGINAIKDYVRQKIQAVKGSGGDPLGNSIPPYYYLLVPALWSGNMTLLGLVLFYPLLVISIAAYMVNAYIVCIIGILILGLLAPIFVPMVLFEYTKSYFHSWLKLVISFVLQPMVVIVFMMMMFHVYEYGFYTDCAYDYRLVKDSSGNVSRMRKMFFINVNDKNLYDSDADQKIARCKKSLGWMLNNPLFAVINTAKTVAKDVISVDNVGSEDDSENHQFSNAVEVAQGLFFKTTRSIFQLVKDLIMALLVACLTLYLIYHLSDSLSQFVSSLVSGINLSGMTVNPKQMHDTLGVLAKKGGGKASSAMKGGGGGGQSMRSGSLK</sequence>
<evidence type="ECO:0000256" key="7">
    <source>
        <dbReference type="ARBA" id="ARBA00023136"/>
    </source>
</evidence>
<feature type="transmembrane region" description="Helical" evidence="9">
    <location>
        <begin position="732"/>
        <end position="751"/>
    </location>
</feature>
<evidence type="ECO:0000256" key="9">
    <source>
        <dbReference type="SAM" id="Phobius"/>
    </source>
</evidence>
<evidence type="ECO:0000256" key="6">
    <source>
        <dbReference type="ARBA" id="ARBA00022989"/>
    </source>
</evidence>
<evidence type="ECO:0000313" key="10">
    <source>
        <dbReference type="EMBL" id="KJV76969.1"/>
    </source>
</evidence>
<organism evidence="10 11">
    <name type="scientific">Orientia tsutsugamushi str. TA716</name>
    <dbReference type="NCBI Taxonomy" id="1359175"/>
    <lineage>
        <taxon>Bacteria</taxon>
        <taxon>Pseudomonadati</taxon>
        <taxon>Pseudomonadota</taxon>
        <taxon>Alphaproteobacteria</taxon>
        <taxon>Rickettsiales</taxon>
        <taxon>Rickettsiaceae</taxon>
        <taxon>Rickettsieae</taxon>
        <taxon>Orientia</taxon>
    </lineage>
</organism>
<name>A0A0F3PCI2_ORITS</name>
<dbReference type="Pfam" id="PF04610">
    <property type="entry name" value="TrbL"/>
    <property type="match status" value="1"/>
</dbReference>
<feature type="region of interest" description="Disordered" evidence="8">
    <location>
        <begin position="791"/>
        <end position="815"/>
    </location>
</feature>
<keyword evidence="6 9" id="KW-1133">Transmembrane helix</keyword>
<feature type="transmembrane region" description="Helical" evidence="9">
    <location>
        <begin position="593"/>
        <end position="615"/>
    </location>
</feature>
<dbReference type="AlphaFoldDB" id="A0A0F3PCI2"/>
<dbReference type="PATRIC" id="fig|1359175.3.peg.191"/>
<feature type="transmembrane region" description="Helical" evidence="9">
    <location>
        <begin position="394"/>
        <end position="412"/>
    </location>
</feature>
<feature type="transmembrane region" description="Helical" evidence="9">
    <location>
        <begin position="365"/>
        <end position="382"/>
    </location>
</feature>
<evidence type="ECO:0000256" key="2">
    <source>
        <dbReference type="ARBA" id="ARBA00007802"/>
    </source>
</evidence>
<proteinExistence type="inferred from homology"/>
<keyword evidence="7 9" id="KW-0472">Membrane</keyword>
<protein>
    <submittedName>
        <fullName evidence="10">TrbL/VirB6 plasmid conjugal transfer family protein</fullName>
    </submittedName>
</protein>
<evidence type="ECO:0000256" key="3">
    <source>
        <dbReference type="ARBA" id="ARBA00022475"/>
    </source>
</evidence>
<keyword evidence="3" id="KW-1003">Cell membrane</keyword>
<evidence type="ECO:0000256" key="5">
    <source>
        <dbReference type="ARBA" id="ARBA00022729"/>
    </source>
</evidence>
<feature type="transmembrane region" description="Helical" evidence="9">
    <location>
        <begin position="523"/>
        <end position="545"/>
    </location>
</feature>
<evidence type="ECO:0000256" key="4">
    <source>
        <dbReference type="ARBA" id="ARBA00022692"/>
    </source>
</evidence>
<dbReference type="GO" id="GO:0030255">
    <property type="term" value="P:protein secretion by the type IV secretion system"/>
    <property type="evidence" value="ECO:0007669"/>
    <property type="project" value="InterPro"/>
</dbReference>
<dbReference type="InterPro" id="IPR007688">
    <property type="entry name" value="Conjugal_tfr_TrbL/VirB6"/>
</dbReference>
<comment type="caution">
    <text evidence="10">The sequence shown here is derived from an EMBL/GenBank/DDBJ whole genome shotgun (WGS) entry which is preliminary data.</text>
</comment>
<dbReference type="RefSeq" id="WP_045916747.1">
    <property type="nucleotide sequence ID" value="NZ_LAOA01000011.1"/>
</dbReference>
<reference evidence="10 11" key="1">
    <citation type="submission" date="2015-01" db="EMBL/GenBank/DDBJ databases">
        <title>Genome Sequencing of Rickettsiales.</title>
        <authorList>
            <person name="Daugherty S.C."/>
            <person name="Su Q."/>
            <person name="Abolude K."/>
            <person name="Beier-Sexton M."/>
            <person name="Carlyon J.A."/>
            <person name="Carter R."/>
            <person name="Day N.P."/>
            <person name="Dumler S.J."/>
            <person name="Dyachenko V."/>
            <person name="Godinez A."/>
            <person name="Kurtti T.J."/>
            <person name="Lichay M."/>
            <person name="Mullins K.E."/>
            <person name="Ott S."/>
            <person name="Pappas-Brown V."/>
            <person name="Paris D.H."/>
            <person name="Patel P."/>
            <person name="Richards A.L."/>
            <person name="Sadzewicz L."/>
            <person name="Sears K."/>
            <person name="Seidman D."/>
            <person name="Sengamalay N."/>
            <person name="Stenos J."/>
            <person name="Tallon L.J."/>
            <person name="Vincent G."/>
            <person name="Fraser C.M."/>
            <person name="Munderloh U."/>
            <person name="Dunning-Hotopp J.C."/>
        </authorList>
    </citation>
    <scope>NUCLEOTIDE SEQUENCE [LARGE SCALE GENOMIC DNA]</scope>
    <source>
        <strain evidence="10 11">TA716</strain>
    </source>
</reference>
<dbReference type="Proteomes" id="UP000033671">
    <property type="component" value="Unassembled WGS sequence"/>
</dbReference>
<evidence type="ECO:0000313" key="11">
    <source>
        <dbReference type="Proteomes" id="UP000033671"/>
    </source>
</evidence>
<accession>A0A0F3PCI2</accession>
<keyword evidence="5" id="KW-0732">Signal</keyword>
<gene>
    <name evidence="10" type="ORF">OTSTA716_0499</name>
</gene>